<dbReference type="EMBL" id="JBJURJ010000001">
    <property type="protein sequence ID" value="MFM9327011.1"/>
    <property type="molecule type" value="Genomic_DNA"/>
</dbReference>
<organism evidence="1 2">
    <name type="scientific">Paenibacillus mesotrionivorans</name>
    <dbReference type="NCBI Taxonomy" id="3160968"/>
    <lineage>
        <taxon>Bacteria</taxon>
        <taxon>Bacillati</taxon>
        <taxon>Bacillota</taxon>
        <taxon>Bacilli</taxon>
        <taxon>Bacillales</taxon>
        <taxon>Paenibacillaceae</taxon>
        <taxon>Paenibacillus</taxon>
    </lineage>
</organism>
<reference evidence="1" key="1">
    <citation type="submission" date="2024-12" db="EMBL/GenBank/DDBJ databases">
        <authorList>
            <person name="Wu N."/>
        </authorList>
    </citation>
    <scope>NUCLEOTIDE SEQUENCE</scope>
    <source>
        <strain evidence="1">P15</strain>
    </source>
</reference>
<evidence type="ECO:0000313" key="1">
    <source>
        <dbReference type="EMBL" id="MFM9327011.1"/>
    </source>
</evidence>
<protein>
    <submittedName>
        <fullName evidence="1">Sensor histidine kinase</fullName>
    </submittedName>
</protein>
<evidence type="ECO:0000313" key="2">
    <source>
        <dbReference type="Proteomes" id="UP001631969"/>
    </source>
</evidence>
<gene>
    <name evidence="1" type="ORF">ACI1P1_01745</name>
</gene>
<keyword evidence="1" id="KW-0418">Kinase</keyword>
<comment type="caution">
    <text evidence="1">The sequence shown here is derived from an EMBL/GenBank/DDBJ whole genome shotgun (WGS) entry which is preliminary data.</text>
</comment>
<name>A0ACC7NSJ7_9BACL</name>
<dbReference type="Proteomes" id="UP001631969">
    <property type="component" value="Unassembled WGS sequence"/>
</dbReference>
<sequence>MTTRHKEAARLFWGFTVLLILFAGGAAFALFASRQPEPPAQNGILDLSEWDFSQNGSLLLTEGWELYRNRLVEPESFALNSQKPDEYVKLPHMWSGGRPETGEELATYRLQVKLGPEQAGTRKALGIRDIQSGYRIYVNGQLYGDGGVLGKSPSPPEAAIYPSIIGFPVTAGNNEIIVQVANSAYQRGGIHSTFTFGNSLDIYQYRERTLVWKISVMAALATLGIYHLALFWMRKRDSMSLVTSITCLLMSVRIMVLDEGILTFLAPSLAPWWSRLSYFTLYAGIPFLLAVIQLLYPREMNKRVTRTVWIFSGGLALSALILPVRAYTCTFIPFLVALLIVLGYCLYVLAYAVARSRTGAWINALCVLIMIGTVVNDILLEQGVIQSYSLMPISVFLLAFAETLVIAHRYSKAYVDVENVSGQLAQLNQQLEEKIKQRTEALEITNAHLMYANEHLHQLETSRRELIANVTHELGTPMTSIQGYMKALLDGVIQPEKQYIQLLYDKIQMADRLVQDLFDLTKLEEGQTTFHMVDVIVDDLFDEYFSSFQWDVENQGIHFQLLKPETTQEGLPVARIDPIRIRQVITNLVHNALNYTEEGGAIIIRGEYGRDRLVIQVTDTGKGIDPQLLPHIFDRFVKGNGKKRSARDGSGLGLAIAREIVMHHGGILTVHSEYGKGSTFQFDIPIEFIPMVVD</sequence>
<accession>A0ACC7NSJ7</accession>
<proteinExistence type="predicted"/>
<keyword evidence="1" id="KW-0808">Transferase</keyword>
<keyword evidence="2" id="KW-1185">Reference proteome</keyword>